<dbReference type="Pfam" id="PF03221">
    <property type="entry name" value="HTH_Tnp_Tc5"/>
    <property type="match status" value="1"/>
</dbReference>
<dbReference type="GO" id="GO:0005634">
    <property type="term" value="C:nucleus"/>
    <property type="evidence" value="ECO:0007669"/>
    <property type="project" value="UniProtKB-SubCell"/>
</dbReference>
<dbReference type="Proteomes" id="UP001458880">
    <property type="component" value="Unassembled WGS sequence"/>
</dbReference>
<dbReference type="SUPFAM" id="SSF46689">
    <property type="entry name" value="Homeodomain-like"/>
    <property type="match status" value="2"/>
</dbReference>
<keyword evidence="3" id="KW-0539">Nucleus</keyword>
<dbReference type="InterPro" id="IPR036388">
    <property type="entry name" value="WH-like_DNA-bd_sf"/>
</dbReference>
<evidence type="ECO:0000256" key="2">
    <source>
        <dbReference type="ARBA" id="ARBA00023125"/>
    </source>
</evidence>
<keyword evidence="2 6" id="KW-0238">DNA-binding</keyword>
<reference evidence="6 7" key="1">
    <citation type="journal article" date="2024" name="BMC Genomics">
        <title>De novo assembly and annotation of Popillia japonica's genome with initial clues to its potential as an invasive pest.</title>
        <authorList>
            <person name="Cucini C."/>
            <person name="Boschi S."/>
            <person name="Funari R."/>
            <person name="Cardaioli E."/>
            <person name="Iannotti N."/>
            <person name="Marturano G."/>
            <person name="Paoli F."/>
            <person name="Bruttini M."/>
            <person name="Carapelli A."/>
            <person name="Frati F."/>
            <person name="Nardi F."/>
        </authorList>
    </citation>
    <scope>NUCLEOTIDE SEQUENCE [LARGE SCALE GENOMIC DNA]</scope>
    <source>
        <strain evidence="6">DMR45628</strain>
    </source>
</reference>
<dbReference type="Gene3D" id="1.10.10.60">
    <property type="entry name" value="Homeodomain-like"/>
    <property type="match status" value="1"/>
</dbReference>
<evidence type="ECO:0000256" key="3">
    <source>
        <dbReference type="ARBA" id="ARBA00023242"/>
    </source>
</evidence>
<evidence type="ECO:0000259" key="4">
    <source>
        <dbReference type="Pfam" id="PF03221"/>
    </source>
</evidence>
<dbReference type="EMBL" id="JASPKY010000014">
    <property type="protein sequence ID" value="KAK9753286.1"/>
    <property type="molecule type" value="Genomic_DNA"/>
</dbReference>
<evidence type="ECO:0000259" key="5">
    <source>
        <dbReference type="Pfam" id="PF04218"/>
    </source>
</evidence>
<dbReference type="GO" id="GO:0003677">
    <property type="term" value="F:DNA binding"/>
    <property type="evidence" value="ECO:0007669"/>
    <property type="project" value="UniProtKB-KW"/>
</dbReference>
<evidence type="ECO:0000313" key="7">
    <source>
        <dbReference type="Proteomes" id="UP001458880"/>
    </source>
</evidence>
<feature type="domain" description="HTH psq-type" evidence="5">
    <location>
        <begin position="7"/>
        <end position="55"/>
    </location>
</feature>
<comment type="subcellular location">
    <subcellularLocation>
        <location evidence="1">Nucleus</location>
    </subcellularLocation>
</comment>
<accession>A0AAW1N3W6</accession>
<dbReference type="Pfam" id="PF04218">
    <property type="entry name" value="CENP-B_N"/>
    <property type="match status" value="1"/>
</dbReference>
<name>A0AAW1N3W6_POPJA</name>
<keyword evidence="7" id="KW-1185">Reference proteome</keyword>
<sequence>MQCQTNKRKRVVISLQEKLKAVRRLDNGDLLKNIANDLGVGVRTVAEWRKNREKLEKWCSVLSSPTPARKSMKRGEYEKVDDSLFLWFTQNRERGIPTSGTILKQKAMSLSEELRTRLLLDHILEEVDEGANLTECLKKLNLKNVVYWIASAWNQVKGRTLEKSWSKFIQHEEGRITEGDHEESLQQIFTKIPGCENVTETEANEWLNSDNVEDEMTRQELIESVRKNVNEISSDDDDEVEYTDNIPVKCQIQKD</sequence>
<gene>
    <name evidence="6" type="ORF">QE152_g3554</name>
</gene>
<evidence type="ECO:0000313" key="6">
    <source>
        <dbReference type="EMBL" id="KAK9753286.1"/>
    </source>
</evidence>
<dbReference type="Gene3D" id="1.10.10.10">
    <property type="entry name" value="Winged helix-like DNA-binding domain superfamily/Winged helix DNA-binding domain"/>
    <property type="match status" value="1"/>
</dbReference>
<dbReference type="AlphaFoldDB" id="A0AAW1N3W6"/>
<organism evidence="6 7">
    <name type="scientific">Popillia japonica</name>
    <name type="common">Japanese beetle</name>
    <dbReference type="NCBI Taxonomy" id="7064"/>
    <lineage>
        <taxon>Eukaryota</taxon>
        <taxon>Metazoa</taxon>
        <taxon>Ecdysozoa</taxon>
        <taxon>Arthropoda</taxon>
        <taxon>Hexapoda</taxon>
        <taxon>Insecta</taxon>
        <taxon>Pterygota</taxon>
        <taxon>Neoptera</taxon>
        <taxon>Endopterygota</taxon>
        <taxon>Coleoptera</taxon>
        <taxon>Polyphaga</taxon>
        <taxon>Scarabaeiformia</taxon>
        <taxon>Scarabaeidae</taxon>
        <taxon>Rutelinae</taxon>
        <taxon>Popillia</taxon>
    </lineage>
</organism>
<protein>
    <submittedName>
        <fullName evidence="6">Tc5 transposase DNA-binding domain</fullName>
    </submittedName>
</protein>
<dbReference type="InterPro" id="IPR009057">
    <property type="entry name" value="Homeodomain-like_sf"/>
</dbReference>
<proteinExistence type="predicted"/>
<dbReference type="InterPro" id="IPR007889">
    <property type="entry name" value="HTH_Psq"/>
</dbReference>
<comment type="caution">
    <text evidence="6">The sequence shown here is derived from an EMBL/GenBank/DDBJ whole genome shotgun (WGS) entry which is preliminary data.</text>
</comment>
<feature type="domain" description="HTH CENPB-type" evidence="4">
    <location>
        <begin position="77"/>
        <end position="111"/>
    </location>
</feature>
<dbReference type="InterPro" id="IPR006600">
    <property type="entry name" value="HTH_CenpB_DNA-bd_dom"/>
</dbReference>
<evidence type="ECO:0000256" key="1">
    <source>
        <dbReference type="ARBA" id="ARBA00004123"/>
    </source>
</evidence>